<evidence type="ECO:0000313" key="1">
    <source>
        <dbReference type="EMBL" id="RXF52629.1"/>
    </source>
</evidence>
<comment type="caution">
    <text evidence="1">The sequence shown here is derived from an EMBL/GenBank/DDBJ whole genome shotgun (WGS) entry which is preliminary data.</text>
</comment>
<dbReference type="EMBL" id="SCLX01000179">
    <property type="protein sequence ID" value="RXF52629.1"/>
    <property type="molecule type" value="Genomic_DNA"/>
</dbReference>
<gene>
    <name evidence="1" type="ORF">ERD32_12920</name>
</gene>
<dbReference type="Proteomes" id="UP000289808">
    <property type="component" value="Unassembled WGS sequence"/>
</dbReference>
<evidence type="ECO:0000313" key="2">
    <source>
        <dbReference type="Proteomes" id="UP000289808"/>
    </source>
</evidence>
<dbReference type="AlphaFoldDB" id="A0A4V1KFT7"/>
<accession>A0A4V1KFT7</accession>
<proteinExistence type="predicted"/>
<sequence length="196" mass="22833">MTGLELDFGAFNFQLNNKWFCLNSRSLFDGLGLQDSYKNLETVLPTYMQPISPSTIYQYLTDSTNERPSNYYDAKVEKELEETGTPDNYIDEFSETVKKIYQNLSYDVCGDKKGIVAFDLPVSVIVQTYKKLQEKGQLSTDQGDLVTRILENILIKHEYQIVYGFWQPIEDQLKTLKPDEVSDLRLVFIFDICYWH</sequence>
<organism evidence="1 2">
    <name type="scientific">Lactobacillus crispatus</name>
    <dbReference type="NCBI Taxonomy" id="47770"/>
    <lineage>
        <taxon>Bacteria</taxon>
        <taxon>Bacillati</taxon>
        <taxon>Bacillota</taxon>
        <taxon>Bacilli</taxon>
        <taxon>Lactobacillales</taxon>
        <taxon>Lactobacillaceae</taxon>
        <taxon>Lactobacillus</taxon>
    </lineage>
</organism>
<name>A0A4V1KFT7_9LACO</name>
<protein>
    <submittedName>
        <fullName evidence="1">Uncharacterized protein</fullName>
    </submittedName>
</protein>
<reference evidence="1 2" key="1">
    <citation type="submission" date="2019-01" db="EMBL/GenBank/DDBJ databases">
        <title>The genome sequence of Lactobacillus crispatus L49.</title>
        <authorList>
            <person name="Zhong J."/>
            <person name="Zhang J."/>
        </authorList>
    </citation>
    <scope>NUCLEOTIDE SEQUENCE [LARGE SCALE GENOMIC DNA]</scope>
    <source>
        <strain evidence="1 2">L49</strain>
    </source>
</reference>
<dbReference type="RefSeq" id="WP_128734239.1">
    <property type="nucleotide sequence ID" value="NZ_SCLX01000179.1"/>
</dbReference>